<evidence type="ECO:0000256" key="1">
    <source>
        <dbReference type="SAM" id="MobiDB-lite"/>
    </source>
</evidence>
<dbReference type="Proteomes" id="UP000478836">
    <property type="component" value="Unassembled WGS sequence"/>
</dbReference>
<proteinExistence type="predicted"/>
<reference evidence="3" key="1">
    <citation type="submission" date="2019-09" db="EMBL/GenBank/DDBJ databases">
        <title>Whole genome sequencing of Microbacterium maritypicum.</title>
        <authorList>
            <person name="Lenchi N."/>
        </authorList>
    </citation>
    <scope>NUCLEOTIDE SEQUENCE [LARGE SCALE GENOMIC DNA]</scope>
    <source>
        <strain evidence="3">G1</strain>
    </source>
</reference>
<evidence type="ECO:0000313" key="3">
    <source>
        <dbReference type="Proteomes" id="UP000478836"/>
    </source>
</evidence>
<keyword evidence="3" id="KW-1185">Reference proteome</keyword>
<dbReference type="EMBL" id="WAAO01000002">
    <property type="protein sequence ID" value="KAB1865108.1"/>
    <property type="molecule type" value="Genomic_DNA"/>
</dbReference>
<comment type="caution">
    <text evidence="2">The sequence shown here is derived from an EMBL/GenBank/DDBJ whole genome shotgun (WGS) entry which is preliminary data.</text>
</comment>
<name>A0ABQ6V6W1_9MICO</name>
<feature type="region of interest" description="Disordered" evidence="1">
    <location>
        <begin position="1"/>
        <end position="25"/>
    </location>
</feature>
<evidence type="ECO:0000313" key="2">
    <source>
        <dbReference type="EMBL" id="KAB1865108.1"/>
    </source>
</evidence>
<organism evidence="2 3">
    <name type="scientific">Microbacterium algeriense</name>
    <dbReference type="NCBI Taxonomy" id="2615184"/>
    <lineage>
        <taxon>Bacteria</taxon>
        <taxon>Bacillati</taxon>
        <taxon>Actinomycetota</taxon>
        <taxon>Actinomycetes</taxon>
        <taxon>Micrococcales</taxon>
        <taxon>Microbacteriaceae</taxon>
        <taxon>Microbacterium</taxon>
    </lineage>
</organism>
<protein>
    <submittedName>
        <fullName evidence="2">Uncharacterized protein</fullName>
    </submittedName>
</protein>
<accession>A0ABQ6V6W1</accession>
<gene>
    <name evidence="2" type="ORF">F6A08_13760</name>
</gene>
<sequence>MAPPPVGGSAYSRDVSEETTSAPTDGLWSRLRLIEGQPLTARAEAYSALHDELSRRLESGAKLDQRETPGSR</sequence>